<name>A0A561WP03_ACTTI</name>
<evidence type="ECO:0000256" key="5">
    <source>
        <dbReference type="ARBA" id="ARBA00022842"/>
    </source>
</evidence>
<dbReference type="Proteomes" id="UP000320239">
    <property type="component" value="Unassembled WGS sequence"/>
</dbReference>
<evidence type="ECO:0000313" key="8">
    <source>
        <dbReference type="Proteomes" id="UP000320239"/>
    </source>
</evidence>
<comment type="caution">
    <text evidence="7">The sequence shown here is derived from an EMBL/GenBank/DDBJ whole genome shotgun (WGS) entry which is preliminary data.</text>
</comment>
<dbReference type="Pfam" id="PF03738">
    <property type="entry name" value="GSP_synth"/>
    <property type="match status" value="2"/>
</dbReference>
<dbReference type="GO" id="GO:0046872">
    <property type="term" value="F:metal ion binding"/>
    <property type="evidence" value="ECO:0007669"/>
    <property type="project" value="UniProtKB-KW"/>
</dbReference>
<gene>
    <name evidence="7" type="ORF">FHX34_101564</name>
</gene>
<accession>A0A561WP03</accession>
<evidence type="ECO:0000256" key="3">
    <source>
        <dbReference type="ARBA" id="ARBA00022741"/>
    </source>
</evidence>
<evidence type="ECO:0000256" key="2">
    <source>
        <dbReference type="ARBA" id="ARBA00022723"/>
    </source>
</evidence>
<dbReference type="OrthoDB" id="9765517at2"/>
<keyword evidence="8" id="KW-1185">Reference proteome</keyword>
<reference evidence="7 8" key="1">
    <citation type="submission" date="2019-06" db="EMBL/GenBank/DDBJ databases">
        <title>Sequencing the genomes of 1000 actinobacteria strains.</title>
        <authorList>
            <person name="Klenk H.-P."/>
        </authorList>
    </citation>
    <scope>NUCLEOTIDE SEQUENCE [LARGE SCALE GENOMIC DNA]</scope>
    <source>
        <strain evidence="7 8">DSM 43866</strain>
    </source>
</reference>
<dbReference type="EMBL" id="VIWY01000001">
    <property type="protein sequence ID" value="TWG25594.1"/>
    <property type="molecule type" value="Genomic_DNA"/>
</dbReference>
<protein>
    <submittedName>
        <fullName evidence="7">Glutathionylspermidine synthase</fullName>
    </submittedName>
</protein>
<feature type="domain" description="Glutathionylspermidine synthase pre-ATP-grasp-like" evidence="6">
    <location>
        <begin position="144"/>
        <end position="484"/>
    </location>
</feature>
<dbReference type="SUPFAM" id="SSF52440">
    <property type="entry name" value="PreATP-grasp domain"/>
    <property type="match status" value="1"/>
</dbReference>
<keyword evidence="5" id="KW-0460">Magnesium</keyword>
<dbReference type="InterPro" id="IPR005494">
    <property type="entry name" value="GSPS_pre-ATP-grasp-like_dom"/>
</dbReference>
<keyword evidence="3" id="KW-0547">Nucleotide-binding</keyword>
<feature type="domain" description="Glutathionylspermidine synthase pre-ATP-grasp-like" evidence="6">
    <location>
        <begin position="18"/>
        <end position="73"/>
    </location>
</feature>
<dbReference type="GO" id="GO:0005524">
    <property type="term" value="F:ATP binding"/>
    <property type="evidence" value="ECO:0007669"/>
    <property type="project" value="UniProtKB-KW"/>
</dbReference>
<sequence>MRRIPYGPVRDGWRLTNFSLGLTYNDDVLPDGSMYSYWQEGPFYDFTAAEIEELETATATLYEMCLEAGDWMVGQCPRRTVEGRRRGYFASICTPAECYLSRIGVPEFAHEQIIRTWYDGDAETWTHYDKDPDMRLPMQTPDFSPTVYGRFDLWYNGAGSTPKLLEFNAQTPTSLVEASVIQWHWMDQTGVSRHPWRQWNSIHDRLVGWEATPDGEPADPGAWRRNIGKLREARPWLPEKPKIFFAYETSEASGEDRMNVAYLMSTAEEAGFPVELIAMSQIGWDVAGDRVVYVPAPGREHEAEPIDVIFMLYPWEWFWHEEGGKAFFRNMADPQKRGTVWIEPPYKAALLGNKALLPVLWKLFGDDPERGKYLLPAYFADSKGAATLTSYAKKPVWGREGGSVTLVRAGQTIVDNPSEYGTDGLYIVQQLCELPAFDALEGTVHPVIGSWLIDGEPAGMGIREGVGVSGLVTRNTCNFLPHAIEAES</sequence>
<evidence type="ECO:0000313" key="7">
    <source>
        <dbReference type="EMBL" id="TWG25594.1"/>
    </source>
</evidence>
<dbReference type="InterPro" id="IPR016185">
    <property type="entry name" value="PreATP-grasp_dom_sf"/>
</dbReference>
<dbReference type="GO" id="GO:0016874">
    <property type="term" value="F:ligase activity"/>
    <property type="evidence" value="ECO:0007669"/>
    <property type="project" value="UniProtKB-KW"/>
</dbReference>
<evidence type="ECO:0000259" key="6">
    <source>
        <dbReference type="Pfam" id="PF03738"/>
    </source>
</evidence>
<organism evidence="7 8">
    <name type="scientific">Actinoplanes teichomyceticus</name>
    <dbReference type="NCBI Taxonomy" id="1867"/>
    <lineage>
        <taxon>Bacteria</taxon>
        <taxon>Bacillati</taxon>
        <taxon>Actinomycetota</taxon>
        <taxon>Actinomycetes</taxon>
        <taxon>Micromonosporales</taxon>
        <taxon>Micromonosporaceae</taxon>
        <taxon>Actinoplanes</taxon>
    </lineage>
</organism>
<dbReference type="Gene3D" id="3.30.1490.330">
    <property type="match status" value="1"/>
</dbReference>
<keyword evidence="4" id="KW-0067">ATP-binding</keyword>
<keyword evidence="1" id="KW-0436">Ligase</keyword>
<dbReference type="SUPFAM" id="SSF56059">
    <property type="entry name" value="Glutathione synthetase ATP-binding domain-like"/>
    <property type="match status" value="1"/>
</dbReference>
<dbReference type="AlphaFoldDB" id="A0A561WP03"/>
<proteinExistence type="predicted"/>
<keyword evidence="2" id="KW-0479">Metal-binding</keyword>
<dbReference type="RefSeq" id="WP_122981097.1">
    <property type="nucleotide sequence ID" value="NZ_BOMX01000012.1"/>
</dbReference>
<evidence type="ECO:0000256" key="1">
    <source>
        <dbReference type="ARBA" id="ARBA00022598"/>
    </source>
</evidence>
<evidence type="ECO:0000256" key="4">
    <source>
        <dbReference type="ARBA" id="ARBA00022840"/>
    </source>
</evidence>